<gene>
    <name evidence="2" type="ORF">JMN32_26680</name>
</gene>
<proteinExistence type="predicted"/>
<feature type="transmembrane region" description="Helical" evidence="1">
    <location>
        <begin position="6"/>
        <end position="27"/>
    </location>
</feature>
<keyword evidence="1" id="KW-0472">Membrane</keyword>
<dbReference type="InterPro" id="IPR046166">
    <property type="entry name" value="DUF6168"/>
</dbReference>
<feature type="transmembrane region" description="Helical" evidence="1">
    <location>
        <begin position="73"/>
        <end position="91"/>
    </location>
</feature>
<organism evidence="2 3">
    <name type="scientific">Fulvivirga marina</name>
    <dbReference type="NCBI Taxonomy" id="2494733"/>
    <lineage>
        <taxon>Bacteria</taxon>
        <taxon>Pseudomonadati</taxon>
        <taxon>Bacteroidota</taxon>
        <taxon>Cytophagia</taxon>
        <taxon>Cytophagales</taxon>
        <taxon>Fulvivirgaceae</taxon>
        <taxon>Fulvivirga</taxon>
    </lineage>
</organism>
<sequence length="99" mass="11191">MGEEMAFSLLGMYIFHFSAYFIICLSVELLYTRLPSQVGYAYLASVFIKIGVFVLVFKSAIFGAEDLSMAERLSIVVPMFLFLIFEATYCGRLMNSQQA</sequence>
<dbReference type="Proteomes" id="UP000614216">
    <property type="component" value="Unassembled WGS sequence"/>
</dbReference>
<name>A0A937KEM8_9BACT</name>
<evidence type="ECO:0000313" key="3">
    <source>
        <dbReference type="Proteomes" id="UP000614216"/>
    </source>
</evidence>
<accession>A0A937KEM8</accession>
<keyword evidence="1" id="KW-1133">Transmembrane helix</keyword>
<dbReference type="Pfam" id="PF19665">
    <property type="entry name" value="DUF6168"/>
    <property type="match status" value="1"/>
</dbReference>
<keyword evidence="3" id="KW-1185">Reference proteome</keyword>
<evidence type="ECO:0000313" key="2">
    <source>
        <dbReference type="EMBL" id="MBL6449927.1"/>
    </source>
</evidence>
<keyword evidence="1" id="KW-0812">Transmembrane</keyword>
<feature type="transmembrane region" description="Helical" evidence="1">
    <location>
        <begin position="39"/>
        <end position="61"/>
    </location>
</feature>
<comment type="caution">
    <text evidence="2">The sequence shown here is derived from an EMBL/GenBank/DDBJ whole genome shotgun (WGS) entry which is preliminary data.</text>
</comment>
<dbReference type="EMBL" id="JAEUGD010000067">
    <property type="protein sequence ID" value="MBL6449927.1"/>
    <property type="molecule type" value="Genomic_DNA"/>
</dbReference>
<reference evidence="2" key="1">
    <citation type="submission" date="2021-01" db="EMBL/GenBank/DDBJ databases">
        <title>Fulvivirga kasyanovii gen. nov., sp nov., a novel member of the phylum Bacteroidetes isolated from seawater in a mussel farm.</title>
        <authorList>
            <person name="Zhao L.-H."/>
            <person name="Wang Z.-J."/>
        </authorList>
    </citation>
    <scope>NUCLEOTIDE SEQUENCE</scope>
    <source>
        <strain evidence="2">29W222</strain>
    </source>
</reference>
<protein>
    <submittedName>
        <fullName evidence="2">Uncharacterized protein</fullName>
    </submittedName>
</protein>
<evidence type="ECO:0000256" key="1">
    <source>
        <dbReference type="SAM" id="Phobius"/>
    </source>
</evidence>
<dbReference type="AlphaFoldDB" id="A0A937KEM8"/>